<protein>
    <submittedName>
        <fullName evidence="2">Uncharacterized protein</fullName>
    </submittedName>
</protein>
<feature type="transmembrane region" description="Helical" evidence="1">
    <location>
        <begin position="258"/>
        <end position="277"/>
    </location>
</feature>
<accession>A0A919W9M9</accession>
<comment type="caution">
    <text evidence="2">The sequence shown here is derived from an EMBL/GenBank/DDBJ whole genome shotgun (WGS) entry which is preliminary data.</text>
</comment>
<keyword evidence="1" id="KW-0472">Membrane</keyword>
<feature type="transmembrane region" description="Helical" evidence="1">
    <location>
        <begin position="222"/>
        <end position="246"/>
    </location>
</feature>
<keyword evidence="1" id="KW-1133">Transmembrane helix</keyword>
<sequence>MTLENQYRRLLLAYPGRYRRAHGAEIVTTLLEMAGDGQTRPTRSDAWHLFVSGVRQRFRLPARPLVWVAAALILLIGGGFGSAAGSWAAEQTFAALPGDTTLMALTHQAAGGGSQYGSARSSSPWWTPTVTGVVDNPGWDPEAARQTLAADGWRVGAIRDLDGAAYDTDPATGAMVEVPMRGTQFDTVRDGLLMRVTGYVTAGRGTISVMVSPADTGAMRPLTLAGVLLGLTAGWLLAAAGAYRLLGQPGPARRRVAAVLAGLAIVALIVPAFAFWVNLMRVLGASGDVVQTVHSALNRSPYWSYSTPWMLVQLTVGGAVLAGVAWLVMGRRGRSAAAVDQIPTTG</sequence>
<evidence type="ECO:0000256" key="1">
    <source>
        <dbReference type="SAM" id="Phobius"/>
    </source>
</evidence>
<dbReference type="AlphaFoldDB" id="A0A919W9M9"/>
<feature type="transmembrane region" description="Helical" evidence="1">
    <location>
        <begin position="65"/>
        <end position="89"/>
    </location>
</feature>
<evidence type="ECO:0000313" key="2">
    <source>
        <dbReference type="EMBL" id="GIM96160.1"/>
    </source>
</evidence>
<dbReference type="EMBL" id="BOQN01000107">
    <property type="protein sequence ID" value="GIM96160.1"/>
    <property type="molecule type" value="Genomic_DNA"/>
</dbReference>
<evidence type="ECO:0000313" key="3">
    <source>
        <dbReference type="Proteomes" id="UP000677082"/>
    </source>
</evidence>
<gene>
    <name evidence="2" type="ORF">Ato02nite_079530</name>
</gene>
<keyword evidence="1" id="KW-0812">Transmembrane</keyword>
<proteinExistence type="predicted"/>
<keyword evidence="3" id="KW-1185">Reference proteome</keyword>
<feature type="transmembrane region" description="Helical" evidence="1">
    <location>
        <begin position="309"/>
        <end position="328"/>
    </location>
</feature>
<reference evidence="2 3" key="1">
    <citation type="submission" date="2021-03" db="EMBL/GenBank/DDBJ databases">
        <title>Whole genome shotgun sequence of Actinoplanes toevensis NBRC 105298.</title>
        <authorList>
            <person name="Komaki H."/>
            <person name="Tamura T."/>
        </authorList>
    </citation>
    <scope>NUCLEOTIDE SEQUENCE [LARGE SCALE GENOMIC DNA]</scope>
    <source>
        <strain evidence="2 3">NBRC 105298</strain>
    </source>
</reference>
<dbReference type="Proteomes" id="UP000677082">
    <property type="component" value="Unassembled WGS sequence"/>
</dbReference>
<name>A0A919W9M9_9ACTN</name>
<organism evidence="2 3">
    <name type="scientific">Paractinoplanes toevensis</name>
    <dbReference type="NCBI Taxonomy" id="571911"/>
    <lineage>
        <taxon>Bacteria</taxon>
        <taxon>Bacillati</taxon>
        <taxon>Actinomycetota</taxon>
        <taxon>Actinomycetes</taxon>
        <taxon>Micromonosporales</taxon>
        <taxon>Micromonosporaceae</taxon>
        <taxon>Paractinoplanes</taxon>
    </lineage>
</organism>
<dbReference type="RefSeq" id="WP_213011840.1">
    <property type="nucleotide sequence ID" value="NZ_BOQN01000107.1"/>
</dbReference>